<dbReference type="PIRSF" id="PIRSF006402">
    <property type="entry name" value="UCP006402_thioredoxin"/>
    <property type="match status" value="1"/>
</dbReference>
<name>A0A0R3JT44_CALMK</name>
<evidence type="ECO:0000313" key="3">
    <source>
        <dbReference type="EMBL" id="KRQ86170.1"/>
    </source>
</evidence>
<protein>
    <recommendedName>
        <fullName evidence="2">Spermatogenesis-associated protein 20-like TRX domain-containing protein</fullName>
    </recommendedName>
</protein>
<dbReference type="InterPro" id="IPR004879">
    <property type="entry name" value="Ssp411-like_TRX"/>
</dbReference>
<dbReference type="PANTHER" id="PTHR42899">
    <property type="entry name" value="SPERMATOGENESIS-ASSOCIATED PROTEIN 20"/>
    <property type="match status" value="1"/>
</dbReference>
<feature type="domain" description="Spermatogenesis-associated protein 20-like TRX" evidence="2">
    <location>
        <begin position="9"/>
        <end position="169"/>
    </location>
</feature>
<dbReference type="Pfam" id="PF03190">
    <property type="entry name" value="Thioredox_DsbH"/>
    <property type="match status" value="1"/>
</dbReference>
<dbReference type="PATRIC" id="fig|908809.3.peg.2012"/>
<evidence type="ECO:0000256" key="1">
    <source>
        <dbReference type="SAM" id="Coils"/>
    </source>
</evidence>
<dbReference type="CDD" id="cd02955">
    <property type="entry name" value="SSP411"/>
    <property type="match status" value="1"/>
</dbReference>
<dbReference type="RefSeq" id="WP_083490411.1">
    <property type="nucleotide sequence ID" value="NZ_LKHP01000014.1"/>
</dbReference>
<keyword evidence="4" id="KW-1185">Reference proteome</keyword>
<dbReference type="InterPro" id="IPR008928">
    <property type="entry name" value="6-hairpin_glycosidase_sf"/>
</dbReference>
<dbReference type="InterPro" id="IPR024705">
    <property type="entry name" value="Ssp411"/>
</dbReference>
<keyword evidence="1" id="KW-0175">Coiled coil</keyword>
<dbReference type="PANTHER" id="PTHR42899:SF1">
    <property type="entry name" value="SPERMATOGENESIS-ASSOCIATED PROTEIN 20"/>
    <property type="match status" value="1"/>
</dbReference>
<sequence length="695" mass="80838">MMDRVGIPNKLIKEKSPYLLQHAYNPVDWYPWGDDAFQKAKIEDRPIFLSIGYATCHWCHVMAHESFEDEKVAELMNETFVNIKVDREERPDIDAIYMSVCQMMTGGGGWPLTIIMTPDKKPFYAATYIPKESKFGRMGLLDLIAIIKDKWEKEKTKIIKSADDITESIKTFSNEGPGEDFNKEISDSALNQFISSFDEKYGGFGRAPKFPSPHNFLFLLRYYNRTKNKQALDMVRKSLDEMLLGGIFDHIGYGFHRYSTDRFWRLPHFEKMLYDQAMLIMAYTEGYLVTKKDDYKYTVEKIIDYILRVMKSKEGGFFSAEDADSEGEEGKFYVWSIKEIREVLNKEESDIIEKVYNLSEEGNFEDEATGRRLGVNIFYQNQTLDKLREELQLEDIEKRLEKIREKLFNEREKREKPLLDDKILVDWNGLMIAALSKAYMVLGNEKYIQAATDATEFILGGLDKNKRLFHMYREGQWKVYGNLDDYAFMIWGIIELYEATFEIRYLETALKLSEDAFKYFADYDRGGFYFTPNDNEELLIRNKEIYDGAIPSGNSVMMLNLLRLARITGRTELEDSAFGIYRAFSKSIKSMPMGYSFLLCGVEFAIGEGLEIVIVGDKSANETKNIVKIINEKFLPNKVMLLKPIDEKEAQRVHNLAEYTLNQNLINDKTTVYICKNFVCNNPTNKPEEVKRLIN</sequence>
<gene>
    <name evidence="3" type="ORF">ABG79_02011</name>
</gene>
<feature type="coiled-coil region" evidence="1">
    <location>
        <begin position="386"/>
        <end position="413"/>
    </location>
</feature>
<reference evidence="3 4" key="1">
    <citation type="submission" date="2015-09" db="EMBL/GenBank/DDBJ databases">
        <title>Draft genome sequence of a Caloramator mitchellensis, a moderate thermophile from the Great Artesian Basin of Australia.</title>
        <authorList>
            <person name="Patel B.K."/>
        </authorList>
    </citation>
    <scope>NUCLEOTIDE SEQUENCE [LARGE SCALE GENOMIC DNA]</scope>
    <source>
        <strain evidence="3 4">VF08</strain>
    </source>
</reference>
<comment type="caution">
    <text evidence="3">The sequence shown here is derived from an EMBL/GenBank/DDBJ whole genome shotgun (WGS) entry which is preliminary data.</text>
</comment>
<dbReference type="Gene3D" id="3.40.30.10">
    <property type="entry name" value="Glutaredoxin"/>
    <property type="match status" value="1"/>
</dbReference>
<evidence type="ECO:0000259" key="2">
    <source>
        <dbReference type="Pfam" id="PF03190"/>
    </source>
</evidence>
<dbReference type="Gene3D" id="1.50.10.10">
    <property type="match status" value="2"/>
</dbReference>
<dbReference type="EMBL" id="LKHP01000014">
    <property type="protein sequence ID" value="KRQ86170.1"/>
    <property type="molecule type" value="Genomic_DNA"/>
</dbReference>
<dbReference type="SUPFAM" id="SSF48208">
    <property type="entry name" value="Six-hairpin glycosidases"/>
    <property type="match status" value="1"/>
</dbReference>
<dbReference type="STRING" id="908809.ABG79_02011"/>
<evidence type="ECO:0000313" key="4">
    <source>
        <dbReference type="Proteomes" id="UP000052015"/>
    </source>
</evidence>
<dbReference type="GO" id="GO:0005975">
    <property type="term" value="P:carbohydrate metabolic process"/>
    <property type="evidence" value="ECO:0007669"/>
    <property type="project" value="InterPro"/>
</dbReference>
<dbReference type="InterPro" id="IPR012341">
    <property type="entry name" value="6hp_glycosidase-like_sf"/>
</dbReference>
<dbReference type="SUPFAM" id="SSF52833">
    <property type="entry name" value="Thioredoxin-like"/>
    <property type="match status" value="1"/>
</dbReference>
<accession>A0A0R3JT44</accession>
<proteinExistence type="predicted"/>
<organism evidence="3 4">
    <name type="scientific">Caloramator mitchellensis</name>
    <dbReference type="NCBI Taxonomy" id="908809"/>
    <lineage>
        <taxon>Bacteria</taxon>
        <taxon>Bacillati</taxon>
        <taxon>Bacillota</taxon>
        <taxon>Clostridia</taxon>
        <taxon>Eubacteriales</taxon>
        <taxon>Clostridiaceae</taxon>
        <taxon>Caloramator</taxon>
    </lineage>
</organism>
<dbReference type="InterPro" id="IPR036249">
    <property type="entry name" value="Thioredoxin-like_sf"/>
</dbReference>
<dbReference type="AlphaFoldDB" id="A0A0R3JT44"/>
<dbReference type="Proteomes" id="UP000052015">
    <property type="component" value="Unassembled WGS sequence"/>
</dbReference>